<evidence type="ECO:0000313" key="2">
    <source>
        <dbReference type="EMBL" id="KAG9453249.1"/>
    </source>
</evidence>
<feature type="region of interest" description="Disordered" evidence="1">
    <location>
        <begin position="1"/>
        <end position="26"/>
    </location>
</feature>
<gene>
    <name evidence="2" type="ORF">H6P81_006153</name>
</gene>
<reference evidence="2 3" key="1">
    <citation type="submission" date="2021-07" db="EMBL/GenBank/DDBJ databases">
        <title>The Aristolochia fimbriata genome: insights into angiosperm evolution, floral development and chemical biosynthesis.</title>
        <authorList>
            <person name="Jiao Y."/>
        </authorList>
    </citation>
    <scope>NUCLEOTIDE SEQUENCE [LARGE SCALE GENOMIC DNA]</scope>
    <source>
        <strain evidence="2">IBCAS-2021</strain>
        <tissue evidence="2">Leaf</tissue>
    </source>
</reference>
<sequence length="108" mass="11945">MALWKTTPPPTLLLPATEQSEDSSRVRVTTDRGFVLLGRNHILPLLPHETVGSRNLPSSDPPSSSSMIARLRSSSAAVGFLEARPHEKNSRVEERRPLRQTGHTGRKN</sequence>
<accession>A0AAV7EXW8</accession>
<evidence type="ECO:0000313" key="3">
    <source>
        <dbReference type="Proteomes" id="UP000825729"/>
    </source>
</evidence>
<dbReference type="AlphaFoldDB" id="A0AAV7EXW8"/>
<dbReference type="EMBL" id="JAINDJ010000003">
    <property type="protein sequence ID" value="KAG9453249.1"/>
    <property type="molecule type" value="Genomic_DNA"/>
</dbReference>
<protein>
    <submittedName>
        <fullName evidence="2">Uncharacterized protein</fullName>
    </submittedName>
</protein>
<dbReference type="Proteomes" id="UP000825729">
    <property type="component" value="Unassembled WGS sequence"/>
</dbReference>
<keyword evidence="3" id="KW-1185">Reference proteome</keyword>
<feature type="region of interest" description="Disordered" evidence="1">
    <location>
        <begin position="79"/>
        <end position="108"/>
    </location>
</feature>
<proteinExistence type="predicted"/>
<evidence type="ECO:0000256" key="1">
    <source>
        <dbReference type="SAM" id="MobiDB-lite"/>
    </source>
</evidence>
<feature type="compositionally biased region" description="Basic and acidic residues" evidence="1">
    <location>
        <begin position="83"/>
        <end position="97"/>
    </location>
</feature>
<feature type="compositionally biased region" description="Low complexity" evidence="1">
    <location>
        <begin position="57"/>
        <end position="68"/>
    </location>
</feature>
<comment type="caution">
    <text evidence="2">The sequence shown here is derived from an EMBL/GenBank/DDBJ whole genome shotgun (WGS) entry which is preliminary data.</text>
</comment>
<name>A0AAV7EXW8_ARIFI</name>
<feature type="region of interest" description="Disordered" evidence="1">
    <location>
        <begin position="49"/>
        <end position="68"/>
    </location>
</feature>
<organism evidence="2 3">
    <name type="scientific">Aristolochia fimbriata</name>
    <name type="common">White veined hardy Dutchman's pipe vine</name>
    <dbReference type="NCBI Taxonomy" id="158543"/>
    <lineage>
        <taxon>Eukaryota</taxon>
        <taxon>Viridiplantae</taxon>
        <taxon>Streptophyta</taxon>
        <taxon>Embryophyta</taxon>
        <taxon>Tracheophyta</taxon>
        <taxon>Spermatophyta</taxon>
        <taxon>Magnoliopsida</taxon>
        <taxon>Magnoliidae</taxon>
        <taxon>Piperales</taxon>
        <taxon>Aristolochiaceae</taxon>
        <taxon>Aristolochia</taxon>
    </lineage>
</organism>